<evidence type="ECO:0000256" key="10">
    <source>
        <dbReference type="RuleBase" id="RU361208"/>
    </source>
</evidence>
<dbReference type="STRING" id="1365484.W6QH85"/>
<keyword evidence="8 10" id="KW-0326">Glycosidase</keyword>
<evidence type="ECO:0000256" key="6">
    <source>
        <dbReference type="ARBA" id="ARBA00022801"/>
    </source>
</evidence>
<evidence type="ECO:0000256" key="8">
    <source>
        <dbReference type="ARBA" id="ARBA00023295"/>
    </source>
</evidence>
<keyword evidence="5 10" id="KW-0732">Signal</keyword>
<evidence type="ECO:0000256" key="7">
    <source>
        <dbReference type="ARBA" id="ARBA00023277"/>
    </source>
</evidence>
<dbReference type="AlphaFoldDB" id="W6QH85"/>
<evidence type="ECO:0000256" key="9">
    <source>
        <dbReference type="ARBA" id="ARBA00023326"/>
    </source>
</evidence>
<comment type="similarity">
    <text evidence="3 10">Belongs to the glycosyl hydrolase 75 family.</text>
</comment>
<organism evidence="11 12">
    <name type="scientific">Penicillium roqueforti (strain FM164)</name>
    <dbReference type="NCBI Taxonomy" id="1365484"/>
    <lineage>
        <taxon>Eukaryota</taxon>
        <taxon>Fungi</taxon>
        <taxon>Dikarya</taxon>
        <taxon>Ascomycota</taxon>
        <taxon>Pezizomycotina</taxon>
        <taxon>Eurotiomycetes</taxon>
        <taxon>Eurotiomycetidae</taxon>
        <taxon>Eurotiales</taxon>
        <taxon>Aspergillaceae</taxon>
        <taxon>Penicillium</taxon>
    </lineage>
</organism>
<dbReference type="GO" id="GO:0005576">
    <property type="term" value="C:extracellular region"/>
    <property type="evidence" value="ECO:0007669"/>
    <property type="project" value="UniProtKB-SubCell"/>
</dbReference>
<dbReference type="Proteomes" id="UP000030686">
    <property type="component" value="Unassembled WGS sequence"/>
</dbReference>
<feature type="chain" id="PRO_5005151063" description="Endo-chitosanase" evidence="10">
    <location>
        <begin position="26"/>
        <end position="272"/>
    </location>
</feature>
<comment type="subcellular location">
    <subcellularLocation>
        <location evidence="2 10">Secreted</location>
    </subcellularLocation>
</comment>
<evidence type="ECO:0000256" key="3">
    <source>
        <dbReference type="ARBA" id="ARBA00007799"/>
    </source>
</evidence>
<dbReference type="PANTHER" id="PTHR42061:SF4">
    <property type="entry name" value="ENDO-CHITOSANASE"/>
    <property type="match status" value="1"/>
</dbReference>
<dbReference type="Pfam" id="PF07335">
    <property type="entry name" value="Glyco_hydro_75"/>
    <property type="match status" value="1"/>
</dbReference>
<dbReference type="GO" id="GO:0016977">
    <property type="term" value="F:chitosanase activity"/>
    <property type="evidence" value="ECO:0007669"/>
    <property type="project" value="UniProtKB-EC"/>
</dbReference>
<comment type="catalytic activity">
    <reaction evidence="1 10">
        <text>Endohydrolysis of beta-(1-&gt;4)-linkages between D-glucosamine residues in a partly acetylated chitosan.</text>
        <dbReference type="EC" id="3.2.1.132"/>
    </reaction>
</comment>
<dbReference type="InterPro" id="IPR009939">
    <property type="entry name" value="Chitosanase_fungal"/>
</dbReference>
<dbReference type="GO" id="GO:0000272">
    <property type="term" value="P:polysaccharide catabolic process"/>
    <property type="evidence" value="ECO:0007669"/>
    <property type="project" value="UniProtKB-KW"/>
</dbReference>
<evidence type="ECO:0000256" key="4">
    <source>
        <dbReference type="ARBA" id="ARBA00022525"/>
    </source>
</evidence>
<dbReference type="EC" id="3.2.1.132" evidence="10"/>
<dbReference type="OrthoDB" id="4756206at2759"/>
<feature type="signal peptide" evidence="10">
    <location>
        <begin position="1"/>
        <end position="25"/>
    </location>
</feature>
<keyword evidence="9 10" id="KW-0624">Polysaccharide degradation</keyword>
<dbReference type="PANTHER" id="PTHR42061">
    <property type="entry name" value="ENDO-CHITOSANASE"/>
    <property type="match status" value="1"/>
</dbReference>
<gene>
    <name evidence="11" type="ORF">PROQFM164_S04g000202</name>
</gene>
<keyword evidence="12" id="KW-1185">Reference proteome</keyword>
<keyword evidence="6 10" id="KW-0378">Hydrolase</keyword>
<evidence type="ECO:0000256" key="1">
    <source>
        <dbReference type="ARBA" id="ARBA00000405"/>
    </source>
</evidence>
<comment type="function">
    <text evidence="10">Chitosanase catalyzing the endo-type cleavage of chitosan, the deacylated form of chitin. Chitosanase may be crucial in the degradation of the deacetylated portion of chitin in the fungal cell wall.</text>
</comment>
<dbReference type="OMA" id="TCFPKED"/>
<accession>W6QH85</accession>
<evidence type="ECO:0000313" key="12">
    <source>
        <dbReference type="Proteomes" id="UP000030686"/>
    </source>
</evidence>
<evidence type="ECO:0000256" key="2">
    <source>
        <dbReference type="ARBA" id="ARBA00004613"/>
    </source>
</evidence>
<dbReference type="EMBL" id="HG792018">
    <property type="protein sequence ID" value="CDM35321.1"/>
    <property type="molecule type" value="Genomic_DNA"/>
</dbReference>
<name>W6QH85_PENRF</name>
<keyword evidence="4" id="KW-0964">Secreted</keyword>
<reference evidence="11" key="1">
    <citation type="journal article" date="2014" name="Nat. Commun.">
        <title>Multiple recent horizontal transfers of a large genomic region in cheese making fungi.</title>
        <authorList>
            <person name="Cheeseman K."/>
            <person name="Ropars J."/>
            <person name="Renault P."/>
            <person name="Dupont J."/>
            <person name="Gouzy J."/>
            <person name="Branca A."/>
            <person name="Abraham A.L."/>
            <person name="Ceppi M."/>
            <person name="Conseiller E."/>
            <person name="Debuchy R."/>
            <person name="Malagnac F."/>
            <person name="Goarin A."/>
            <person name="Silar P."/>
            <person name="Lacoste S."/>
            <person name="Sallet E."/>
            <person name="Bensimon A."/>
            <person name="Giraud T."/>
            <person name="Brygoo Y."/>
        </authorList>
    </citation>
    <scope>NUCLEOTIDE SEQUENCE [LARGE SCALE GENOMIC DNA]</scope>
    <source>
        <strain evidence="11">FM164</strain>
    </source>
</reference>
<proteinExistence type="inferred from homology"/>
<protein>
    <recommendedName>
        <fullName evidence="10">Endo-chitosanase</fullName>
        <ecNumber evidence="10">3.2.1.132</ecNumber>
    </recommendedName>
</protein>
<sequence>MIYSRSIPFVLFALFGTGLTQSVNGFNFNKPTGGPPGSYFAAGSSIPVTALQSAAATASTAVPDGTYPINRENGAQEVTIHSDWANFNQGAAYVWIADMDVDCDGIDYMCKEDADGLNQTNFGALAAYEVPFFVIPDRFGTQYAKQLPGNNIGAVICDGKMFYGVYGDSNGATPQVIGEASWLMARTCFPNDNLNGNNGHGDADVTYIIFTGNNSVLPSSALNTSYVTNFSILRSMGDRLVTSLAQNLGLVNGGSSSSIATTTAGSSPTGGF</sequence>
<evidence type="ECO:0000313" key="11">
    <source>
        <dbReference type="EMBL" id="CDM35321.1"/>
    </source>
</evidence>
<keyword evidence="7" id="KW-0119">Carbohydrate metabolism</keyword>
<evidence type="ECO:0000256" key="5">
    <source>
        <dbReference type="ARBA" id="ARBA00022729"/>
    </source>
</evidence>